<dbReference type="RefSeq" id="WP_344288418.1">
    <property type="nucleotide sequence ID" value="NZ_BAAAPF010000016.1"/>
</dbReference>
<feature type="transmembrane region" description="Helical" evidence="9">
    <location>
        <begin position="375"/>
        <end position="397"/>
    </location>
</feature>
<dbReference type="EC" id="2.7.11.1" evidence="1"/>
<feature type="domain" description="Protein kinase" evidence="10">
    <location>
        <begin position="10"/>
        <end position="280"/>
    </location>
</feature>
<dbReference type="CDD" id="cd14014">
    <property type="entry name" value="STKc_PknB_like"/>
    <property type="match status" value="1"/>
</dbReference>
<feature type="region of interest" description="Disordered" evidence="8">
    <location>
        <begin position="280"/>
        <end position="361"/>
    </location>
</feature>
<dbReference type="EMBL" id="BAAAPF010000016">
    <property type="protein sequence ID" value="GAA2112650.1"/>
    <property type="molecule type" value="Genomic_DNA"/>
</dbReference>
<feature type="binding site" evidence="7">
    <location>
        <position position="39"/>
    </location>
    <ligand>
        <name>ATP</name>
        <dbReference type="ChEBI" id="CHEBI:30616"/>
    </ligand>
</feature>
<organism evidence="11 12">
    <name type="scientific">Streptomyces synnematoformans</name>
    <dbReference type="NCBI Taxonomy" id="415721"/>
    <lineage>
        <taxon>Bacteria</taxon>
        <taxon>Bacillati</taxon>
        <taxon>Actinomycetota</taxon>
        <taxon>Actinomycetes</taxon>
        <taxon>Kitasatosporales</taxon>
        <taxon>Streptomycetaceae</taxon>
        <taxon>Streptomyces</taxon>
    </lineage>
</organism>
<dbReference type="InterPro" id="IPR017441">
    <property type="entry name" value="Protein_kinase_ATP_BS"/>
</dbReference>
<dbReference type="PANTHER" id="PTHR43289:SF6">
    <property type="entry name" value="SERINE_THREONINE-PROTEIN KINASE NEKL-3"/>
    <property type="match status" value="1"/>
</dbReference>
<feature type="compositionally biased region" description="Pro residues" evidence="8">
    <location>
        <begin position="339"/>
        <end position="361"/>
    </location>
</feature>
<keyword evidence="2" id="KW-0723">Serine/threonine-protein kinase</keyword>
<dbReference type="PROSITE" id="PS50011">
    <property type="entry name" value="PROTEIN_KINASE_DOM"/>
    <property type="match status" value="1"/>
</dbReference>
<evidence type="ECO:0000256" key="8">
    <source>
        <dbReference type="SAM" id="MobiDB-lite"/>
    </source>
</evidence>
<dbReference type="SUPFAM" id="SSF56112">
    <property type="entry name" value="Protein kinase-like (PK-like)"/>
    <property type="match status" value="1"/>
</dbReference>
<dbReference type="Gene3D" id="3.30.200.20">
    <property type="entry name" value="Phosphorylase Kinase, domain 1"/>
    <property type="match status" value="1"/>
</dbReference>
<dbReference type="InterPro" id="IPR008271">
    <property type="entry name" value="Ser/Thr_kinase_AS"/>
</dbReference>
<evidence type="ECO:0000313" key="11">
    <source>
        <dbReference type="EMBL" id="GAA2112650.1"/>
    </source>
</evidence>
<evidence type="ECO:0000256" key="5">
    <source>
        <dbReference type="ARBA" id="ARBA00022777"/>
    </source>
</evidence>
<name>A0ABP5J7S1_9ACTN</name>
<accession>A0ABP5J7S1</accession>
<evidence type="ECO:0000313" key="12">
    <source>
        <dbReference type="Proteomes" id="UP001500443"/>
    </source>
</evidence>
<dbReference type="InterPro" id="IPR000719">
    <property type="entry name" value="Prot_kinase_dom"/>
</dbReference>
<feature type="transmembrane region" description="Helical" evidence="9">
    <location>
        <begin position="409"/>
        <end position="429"/>
    </location>
</feature>
<keyword evidence="9" id="KW-0812">Transmembrane</keyword>
<dbReference type="PROSITE" id="PS00108">
    <property type="entry name" value="PROTEIN_KINASE_ST"/>
    <property type="match status" value="1"/>
</dbReference>
<keyword evidence="12" id="KW-1185">Reference proteome</keyword>
<dbReference type="Gene3D" id="1.10.510.10">
    <property type="entry name" value="Transferase(Phosphotransferase) domain 1"/>
    <property type="match status" value="1"/>
</dbReference>
<evidence type="ECO:0000256" key="4">
    <source>
        <dbReference type="ARBA" id="ARBA00022741"/>
    </source>
</evidence>
<feature type="compositionally biased region" description="Basic and acidic residues" evidence="8">
    <location>
        <begin position="441"/>
        <end position="457"/>
    </location>
</feature>
<dbReference type="Proteomes" id="UP001500443">
    <property type="component" value="Unassembled WGS sequence"/>
</dbReference>
<keyword evidence="9" id="KW-1133">Transmembrane helix</keyword>
<dbReference type="SMART" id="SM00220">
    <property type="entry name" value="S_TKc"/>
    <property type="match status" value="1"/>
</dbReference>
<evidence type="ECO:0000256" key="7">
    <source>
        <dbReference type="PROSITE-ProRule" id="PRU10141"/>
    </source>
</evidence>
<evidence type="ECO:0000259" key="10">
    <source>
        <dbReference type="PROSITE" id="PS50011"/>
    </source>
</evidence>
<keyword evidence="9" id="KW-0472">Membrane</keyword>
<dbReference type="PANTHER" id="PTHR43289">
    <property type="entry name" value="MITOGEN-ACTIVATED PROTEIN KINASE KINASE KINASE 20-RELATED"/>
    <property type="match status" value="1"/>
</dbReference>
<reference evidence="12" key="1">
    <citation type="journal article" date="2019" name="Int. J. Syst. Evol. Microbiol.">
        <title>The Global Catalogue of Microorganisms (GCM) 10K type strain sequencing project: providing services to taxonomists for standard genome sequencing and annotation.</title>
        <authorList>
            <consortium name="The Broad Institute Genomics Platform"/>
            <consortium name="The Broad Institute Genome Sequencing Center for Infectious Disease"/>
            <person name="Wu L."/>
            <person name="Ma J."/>
        </authorList>
    </citation>
    <scope>NUCLEOTIDE SEQUENCE [LARGE SCALE GENOMIC DNA]</scope>
    <source>
        <strain evidence="12">JCM 15481</strain>
    </source>
</reference>
<proteinExistence type="predicted"/>
<evidence type="ECO:0000256" key="6">
    <source>
        <dbReference type="ARBA" id="ARBA00022840"/>
    </source>
</evidence>
<gene>
    <name evidence="11" type="ORF">GCM10009802_10860</name>
</gene>
<comment type="caution">
    <text evidence="11">The sequence shown here is derived from an EMBL/GenBank/DDBJ whole genome shotgun (WGS) entry which is preliminary data.</text>
</comment>
<evidence type="ECO:0000256" key="3">
    <source>
        <dbReference type="ARBA" id="ARBA00022679"/>
    </source>
</evidence>
<evidence type="ECO:0000256" key="9">
    <source>
        <dbReference type="SAM" id="Phobius"/>
    </source>
</evidence>
<feature type="compositionally biased region" description="Low complexity" evidence="8">
    <location>
        <begin position="294"/>
        <end position="308"/>
    </location>
</feature>
<keyword evidence="3" id="KW-0808">Transferase</keyword>
<sequence>MRGALLGDRYQLREPLGAGGMGTVWKATDRLRQRSVAVKTLTGFDGADSSELARRFQREIRAASLLRDPHIVEVHDSGECEVDGRPVLYLVMEEVAGEPLNRLLGDRDRPRTLTEISRWGDGICAALEVMHRAGIVHRDLKPANVMIGPDGHATVLDFGIARLDSEGVDLSTLTHTGHVVGTFAYMSPEQAQGTTALDGRSDLYSLGCLLYAALTGRPPFTGSWQEVLSQLSSDELPSPPSTRRDGIPAAWDDLVRDLLAKEPADRPPDATTVRERIAALPVAQIAPPPPGTPPTGTVIDPDAITADAADVRTDPNGPAAPGQSGTTTPAHPSDGADPPTEPPVAPTRPLPASPFPPPRFPPGDEVVARSLTGSWLLTFATLALMTLTGLTAVVLVVSGNEADSSLMMSALGIGVVLFGGLAITLGSSLSSGSAATRNRRTARENARSRQDHGPDETYAADEQREAARGAGSPAQRDALAAVTRAMRHHQALWLAYEFEGAIWWIRLYPLRFEHGILVGLTVQSRETYRIADYRLRGTSAIRPPGV</sequence>
<dbReference type="InterPro" id="IPR011009">
    <property type="entry name" value="Kinase-like_dom_sf"/>
</dbReference>
<evidence type="ECO:0000256" key="2">
    <source>
        <dbReference type="ARBA" id="ARBA00022527"/>
    </source>
</evidence>
<protein>
    <recommendedName>
        <fullName evidence="1">non-specific serine/threonine protein kinase</fullName>
        <ecNumber evidence="1">2.7.11.1</ecNumber>
    </recommendedName>
</protein>
<evidence type="ECO:0000256" key="1">
    <source>
        <dbReference type="ARBA" id="ARBA00012513"/>
    </source>
</evidence>
<dbReference type="PROSITE" id="PS00107">
    <property type="entry name" value="PROTEIN_KINASE_ATP"/>
    <property type="match status" value="1"/>
</dbReference>
<feature type="region of interest" description="Disordered" evidence="8">
    <location>
        <begin position="428"/>
        <end position="457"/>
    </location>
</feature>
<dbReference type="Pfam" id="PF00069">
    <property type="entry name" value="Pkinase"/>
    <property type="match status" value="1"/>
</dbReference>
<keyword evidence="5" id="KW-0418">Kinase</keyword>
<keyword evidence="4 7" id="KW-0547">Nucleotide-binding</keyword>
<keyword evidence="6 7" id="KW-0067">ATP-binding</keyword>